<dbReference type="Gene3D" id="1.20.1170.10">
    <property type="match status" value="1"/>
</dbReference>
<dbReference type="PANTHER" id="PTHR38443">
    <property type="match status" value="1"/>
</dbReference>
<name>A0A0T9NW01_9GAMM</name>
<keyword evidence="1" id="KW-0812">Transmembrane</keyword>
<dbReference type="InterPro" id="IPR052785">
    <property type="entry name" value="Enterotoxin_cmpnt"/>
</dbReference>
<dbReference type="PANTHER" id="PTHR38443:SF2">
    <property type="entry name" value="NON-HEMOLYTIC ENTEROTOXIN LYTIC COMPONENT L1"/>
    <property type="match status" value="1"/>
</dbReference>
<dbReference type="SUPFAM" id="SSF58100">
    <property type="entry name" value="Bacterial hemolysins"/>
    <property type="match status" value="1"/>
</dbReference>
<keyword evidence="1" id="KW-1133">Transmembrane helix</keyword>
<dbReference type="Pfam" id="PF05791">
    <property type="entry name" value="Bacillus_HBL"/>
    <property type="match status" value="1"/>
</dbReference>
<proteinExistence type="predicted"/>
<dbReference type="Proteomes" id="UP000041882">
    <property type="component" value="Unassembled WGS sequence"/>
</dbReference>
<keyword evidence="3" id="KW-1185">Reference proteome</keyword>
<accession>A0A0T9NW01</accession>
<dbReference type="AlphaFoldDB" id="A0A0T9NW01"/>
<dbReference type="CDD" id="cd22652">
    <property type="entry name" value="ClyA_AhlB-like"/>
    <property type="match status" value="1"/>
</dbReference>
<sequence>MDLNQTALNINNSNKSQSSLAIIIQGYCTSVLEQSNVDFSYDQSLSEYQQKINSSLATAQSHASYYLDTLQKRIISNISNIGNYYALHQEVPKSVPENATAQDWLPVIQALLTISQQYESASSQTSSLLSSLSEELSSDTGNFNQIVTDLNTALNGNNGVLNSNREQIAALDTKIAGEEAGIVLSFVGLIGGIISIFIGAIADVVTGGAAIGMVVGGAITVCTSLAGEGASIAELVGDMKLKATLLAEDADLQAEVKLAHGISSGYQSLASRVGLAVTAAENMANSWSSLSSDLSSLVSDLNNGIMSSDDVRVLFLNAADSEIVTVTQDVDTIKKQMDGINTVTASSGQTIFDILPSYS</sequence>
<organism evidence="2 3">
    <name type="scientific">Yersinia thracica</name>
    <dbReference type="NCBI Taxonomy" id="2890319"/>
    <lineage>
        <taxon>Bacteria</taxon>
        <taxon>Pseudomonadati</taxon>
        <taxon>Pseudomonadota</taxon>
        <taxon>Gammaproteobacteria</taxon>
        <taxon>Enterobacterales</taxon>
        <taxon>Yersiniaceae</taxon>
        <taxon>Yersinia</taxon>
    </lineage>
</organism>
<evidence type="ECO:0000256" key="1">
    <source>
        <dbReference type="SAM" id="Phobius"/>
    </source>
</evidence>
<protein>
    <submittedName>
        <fullName evidence="2">Bacillus haemolytic enterotoxin (HBL)</fullName>
    </submittedName>
</protein>
<dbReference type="RefSeq" id="WP_072082496.1">
    <property type="nucleotide sequence ID" value="NZ_CABHXQ010000083.1"/>
</dbReference>
<gene>
    <name evidence="2" type="ORF">ERS008472_01145</name>
</gene>
<dbReference type="GO" id="GO:0016020">
    <property type="term" value="C:membrane"/>
    <property type="evidence" value="ECO:0007669"/>
    <property type="project" value="InterPro"/>
</dbReference>
<evidence type="ECO:0000313" key="3">
    <source>
        <dbReference type="Proteomes" id="UP000041882"/>
    </source>
</evidence>
<feature type="transmembrane region" description="Helical" evidence="1">
    <location>
        <begin position="182"/>
        <end position="202"/>
    </location>
</feature>
<feature type="transmembrane region" description="Helical" evidence="1">
    <location>
        <begin position="208"/>
        <end position="233"/>
    </location>
</feature>
<keyword evidence="1" id="KW-0472">Membrane</keyword>
<dbReference type="InterPro" id="IPR008414">
    <property type="entry name" value="HBL"/>
</dbReference>
<dbReference type="EMBL" id="CQAW01000003">
    <property type="protein sequence ID" value="CNH31158.1"/>
    <property type="molecule type" value="Genomic_DNA"/>
</dbReference>
<evidence type="ECO:0000313" key="2">
    <source>
        <dbReference type="EMBL" id="CNH31158.1"/>
    </source>
</evidence>
<reference evidence="3" key="1">
    <citation type="submission" date="2015-03" db="EMBL/GenBank/DDBJ databases">
        <authorList>
            <consortium name="Pathogen Informatics"/>
            <person name="Murphy D."/>
        </authorList>
    </citation>
    <scope>NUCLEOTIDE SEQUENCE [LARGE SCALE GENOMIC DNA]</scope>
    <source>
        <strain evidence="3">IP6945</strain>
    </source>
</reference>